<comment type="caution">
    <text evidence="8">The sequence shown here is derived from an EMBL/GenBank/DDBJ whole genome shotgun (WGS) entry which is preliminary data.</text>
</comment>
<feature type="signal peptide" evidence="6">
    <location>
        <begin position="1"/>
        <end position="29"/>
    </location>
</feature>
<dbReference type="Gene3D" id="1.20.1270.90">
    <property type="entry name" value="AF1782-like"/>
    <property type="match status" value="1"/>
</dbReference>
<keyword evidence="4" id="KW-0106">Calcium</keyword>
<dbReference type="RefSeq" id="WP_071503734.1">
    <property type="nucleotide sequence ID" value="NZ_MORL01000006.1"/>
</dbReference>
<evidence type="ECO:0000256" key="4">
    <source>
        <dbReference type="ARBA" id="ARBA00022837"/>
    </source>
</evidence>
<dbReference type="SUPFAM" id="SSF49899">
    <property type="entry name" value="Concanavalin A-like lectins/glucanases"/>
    <property type="match status" value="1"/>
</dbReference>
<sequence>MKNNTFSASKLLWGIVAFMMVMVFTQSCKKDDGETVIPVDKSKLKARLDSANASYNAAVEGTAVGRYETGSKATLKTAIDAATTVNSDQGATQTAVNNAYVNLGQAYTTFESKKVQEIAPSNLVLYLKMDGNANDASGKGFNGTLKQGHAGWGAGTVTPTKDRFGADSKAYHFEKGGNIEIPYNAALNPAKELSISLWVKMDSSRASNYLVSLNRWNGYKFQLQEANKTFFTVKTTTGIFNDKDVETVTLDKGKWYHVAVTYKSGEMNFYIDGTLVKSWTDKTGDPASVKSTINMTIGQDLPTSLYNNIEANDADGNNFYRAWGGYFTGDMDDLRIYNVVLSSTQIKSVYTAEKGN</sequence>
<keyword evidence="3 6" id="KW-0732">Signal</keyword>
<keyword evidence="9" id="KW-1185">Reference proteome</keyword>
<dbReference type="PANTHER" id="PTHR19277:SF125">
    <property type="entry name" value="B6"/>
    <property type="match status" value="1"/>
</dbReference>
<gene>
    <name evidence="8" type="ORF">BLX24_13745</name>
</gene>
<dbReference type="InterPro" id="IPR051360">
    <property type="entry name" value="Neuronal_Pentraxin_Related"/>
</dbReference>
<dbReference type="Pfam" id="PF13385">
    <property type="entry name" value="Laminin_G_3"/>
    <property type="match status" value="1"/>
</dbReference>
<evidence type="ECO:0000256" key="1">
    <source>
        <dbReference type="ARBA" id="ARBA00001913"/>
    </source>
</evidence>
<organism evidence="8 9">
    <name type="scientific">Arsenicibacter rosenii</name>
    <dbReference type="NCBI Taxonomy" id="1750698"/>
    <lineage>
        <taxon>Bacteria</taxon>
        <taxon>Pseudomonadati</taxon>
        <taxon>Bacteroidota</taxon>
        <taxon>Cytophagia</taxon>
        <taxon>Cytophagales</taxon>
        <taxon>Spirosomataceae</taxon>
        <taxon>Arsenicibacter</taxon>
    </lineage>
</organism>
<accession>A0A1S2VIN7</accession>
<keyword evidence="2" id="KW-0479">Metal-binding</keyword>
<dbReference type="EMBL" id="MORL01000006">
    <property type="protein sequence ID" value="OIN58627.1"/>
    <property type="molecule type" value="Genomic_DNA"/>
</dbReference>
<dbReference type="GO" id="GO:0004553">
    <property type="term" value="F:hydrolase activity, hydrolyzing O-glycosyl compounds"/>
    <property type="evidence" value="ECO:0007669"/>
    <property type="project" value="UniProtKB-ARBA"/>
</dbReference>
<evidence type="ECO:0000256" key="3">
    <source>
        <dbReference type="ARBA" id="ARBA00022729"/>
    </source>
</evidence>
<feature type="domain" description="LamG-like jellyroll fold" evidence="7">
    <location>
        <begin position="191"/>
        <end position="344"/>
    </location>
</feature>
<feature type="chain" id="PRO_5010244361" description="LamG-like jellyroll fold domain-containing protein" evidence="6">
    <location>
        <begin position="30"/>
        <end position="356"/>
    </location>
</feature>
<evidence type="ECO:0000313" key="8">
    <source>
        <dbReference type="EMBL" id="OIN58627.1"/>
    </source>
</evidence>
<evidence type="ECO:0000313" key="9">
    <source>
        <dbReference type="Proteomes" id="UP000181790"/>
    </source>
</evidence>
<proteinExistence type="predicted"/>
<dbReference type="GO" id="GO:0046872">
    <property type="term" value="F:metal ion binding"/>
    <property type="evidence" value="ECO:0007669"/>
    <property type="project" value="UniProtKB-KW"/>
</dbReference>
<evidence type="ECO:0000256" key="2">
    <source>
        <dbReference type="ARBA" id="ARBA00022723"/>
    </source>
</evidence>
<dbReference type="PANTHER" id="PTHR19277">
    <property type="entry name" value="PENTRAXIN"/>
    <property type="match status" value="1"/>
</dbReference>
<protein>
    <recommendedName>
        <fullName evidence="7">LamG-like jellyroll fold domain-containing protein</fullName>
    </recommendedName>
</protein>
<dbReference type="InterPro" id="IPR006558">
    <property type="entry name" value="LamG-like"/>
</dbReference>
<dbReference type="Gene3D" id="2.60.120.200">
    <property type="match status" value="1"/>
</dbReference>
<dbReference type="OrthoDB" id="9814380at2"/>
<dbReference type="AlphaFoldDB" id="A0A1S2VIN7"/>
<name>A0A1S2VIN7_9BACT</name>
<dbReference type="SMART" id="SM00560">
    <property type="entry name" value="LamGL"/>
    <property type="match status" value="1"/>
</dbReference>
<evidence type="ECO:0000256" key="5">
    <source>
        <dbReference type="ARBA" id="ARBA00023157"/>
    </source>
</evidence>
<dbReference type="GO" id="GO:0005975">
    <property type="term" value="P:carbohydrate metabolic process"/>
    <property type="evidence" value="ECO:0007669"/>
    <property type="project" value="UniProtKB-ARBA"/>
</dbReference>
<dbReference type="InterPro" id="IPR013320">
    <property type="entry name" value="ConA-like_dom_sf"/>
</dbReference>
<dbReference type="Proteomes" id="UP000181790">
    <property type="component" value="Unassembled WGS sequence"/>
</dbReference>
<comment type="cofactor">
    <cofactor evidence="1">
        <name>Ca(2+)</name>
        <dbReference type="ChEBI" id="CHEBI:29108"/>
    </cofactor>
</comment>
<reference evidence="8 9" key="1">
    <citation type="submission" date="2016-10" db="EMBL/GenBank/DDBJ databases">
        <title>Arsenicibacter rosenii gen. nov., sp. nov., an efficient arsenic-methylating bacterium isolated from an arsenic-contaminated paddy soil.</title>
        <authorList>
            <person name="Huang K."/>
        </authorList>
    </citation>
    <scope>NUCLEOTIDE SEQUENCE [LARGE SCALE GENOMIC DNA]</scope>
    <source>
        <strain evidence="8 9">SM-1</strain>
    </source>
</reference>
<evidence type="ECO:0000256" key="6">
    <source>
        <dbReference type="SAM" id="SignalP"/>
    </source>
</evidence>
<keyword evidence="5" id="KW-1015">Disulfide bond</keyword>
<dbReference type="PROSITE" id="PS51257">
    <property type="entry name" value="PROKAR_LIPOPROTEIN"/>
    <property type="match status" value="1"/>
</dbReference>
<evidence type="ECO:0000259" key="7">
    <source>
        <dbReference type="SMART" id="SM00560"/>
    </source>
</evidence>